<evidence type="ECO:0000313" key="4">
    <source>
        <dbReference type="Proteomes" id="UP001501725"/>
    </source>
</evidence>
<dbReference type="InterPro" id="IPR001769">
    <property type="entry name" value="Gingipain"/>
</dbReference>
<accession>A0ABP8G7M4</accession>
<evidence type="ECO:0000259" key="2">
    <source>
        <dbReference type="Pfam" id="PF01364"/>
    </source>
</evidence>
<dbReference type="EMBL" id="BAABGY010000001">
    <property type="protein sequence ID" value="GAA4318930.1"/>
    <property type="molecule type" value="Genomic_DNA"/>
</dbReference>
<dbReference type="InterPro" id="IPR029031">
    <property type="entry name" value="Gingipain_N_sf"/>
</dbReference>
<keyword evidence="1" id="KW-0732">Signal</keyword>
<feature type="domain" description="Gingipain" evidence="2">
    <location>
        <begin position="388"/>
        <end position="762"/>
    </location>
</feature>
<evidence type="ECO:0000256" key="1">
    <source>
        <dbReference type="ARBA" id="ARBA00022729"/>
    </source>
</evidence>
<dbReference type="Gene3D" id="3.40.50.1460">
    <property type="match status" value="1"/>
</dbReference>
<dbReference type="InterPro" id="IPR029030">
    <property type="entry name" value="Caspase-like_dom_sf"/>
</dbReference>
<dbReference type="Gene3D" id="2.60.40.4070">
    <property type="match status" value="1"/>
</dbReference>
<dbReference type="NCBIfam" id="TIGR04183">
    <property type="entry name" value="Por_Secre_tail"/>
    <property type="match status" value="1"/>
</dbReference>
<proteinExistence type="predicted"/>
<comment type="caution">
    <text evidence="3">The sequence shown here is derived from an EMBL/GenBank/DDBJ whole genome shotgun (WGS) entry which is preliminary data.</text>
</comment>
<dbReference type="NCBIfam" id="NF033707">
    <property type="entry name" value="T9SS_sortase"/>
    <property type="match status" value="1"/>
</dbReference>
<organism evidence="3 4">
    <name type="scientific">Flaviaesturariibacter amylovorans</name>
    <dbReference type="NCBI Taxonomy" id="1084520"/>
    <lineage>
        <taxon>Bacteria</taxon>
        <taxon>Pseudomonadati</taxon>
        <taxon>Bacteroidota</taxon>
        <taxon>Chitinophagia</taxon>
        <taxon>Chitinophagales</taxon>
        <taxon>Chitinophagaceae</taxon>
        <taxon>Flaviaestuariibacter</taxon>
    </lineage>
</organism>
<sequence length="1123" mass="122811">MPVLRAQRTYKDHSVLVSGSWYRVAVPAEGVYKMDAAFLSGLGLGNNIPSSALRVWGATPGMVPEANATARVDDFREIALAVSDGGDGSLGGSDYVLFYAPGPNPWQKDSLNRSFTHRKHLYSDVAYYYVTVGGTGRRIATATATPAAPQAVTAFDERYFYEKDSVNFLSSGREWFGEEFSALPGRSLSRSFAVPLGGALPGTQVGLRTRVVARSIGAGSRFDIALNGAPALQAGVLPVTGIYNDLFAQATLQQGATILAGNTLNLTYNYLPGGPNAQGWLDWFEVVYRRQLAFSGSGQLLFRDWSTVGTGTATFRIGGAPAGAEVWDVTDPFAPERMPATVAGNELSFSRTTERLREFAAFGASLPVPVAAGAVPNQDLHATTPADYLIITHPDFRPQALQFAAFHQQRSGLRPVVVTTSEVFHEFGGGAPDPAALRDFVKMYYDRYRSTWTASGKYLLLLGRGSFDPKDRVRNNTNYVPAWESPSSLDPLSTYTSDDFYGFLDDNEDINTQLITNTLDIGIGRIPVRSAAEARNFTEKLLAYHSPASLGPWRNNATFVADDQDLNLHLEDAETMAATTQARAPFLNLAKFYLDAYRKEGGTAGGTYPAANAAINNNILNGTLIWNYSGHGGYARLAEETILDQDIVNNWNNANRLPLFITATCDFAPYDLPGINSLGENLIVRPKTGAIALMTTTRVVFAFSNRIMNDNYLRIALEPDANGRYKTLGEAVQAAKNFTYINNGDITNNRKFALLGDPAMTLGFPKGRVRPTLVNGRPIATADTLSATEFAEIEGEVTDVSGARLTDFNGTVSLTLFDKPQAVRTLGNNPTSPPVTFQTQTATLFRGKVSATGGTFRFRFRMPRDLNFQYGAGRMSFYAQDSSRDATGVTGNVQIGGIAPGAPTDKEGPAIRAYLNDERFVNGSVTNQNPVLLLRLADTSGINTGSAGIDHDIVVTVDDNNRQYYVLNDFYETDRDSYQKGSVRFQLPELAAGPHKLTIKAWDVLNNSSTHTLEFTVARDEDLVLDHVLNYPNPFTTKTQFWFEHNKPGMDLRTSVEIYTITGRIIKTIRRTINTDGNRSSDVDWDGRDEFGDRVGRGVYLYRLSVESADGRKASRLQKLVIL</sequence>
<dbReference type="Pfam" id="PF01364">
    <property type="entry name" value="Peptidase_C25"/>
    <property type="match status" value="1"/>
</dbReference>
<dbReference type="Proteomes" id="UP001501725">
    <property type="component" value="Unassembled WGS sequence"/>
</dbReference>
<protein>
    <submittedName>
        <fullName evidence="3">Type IX secretion system sortase PorU</fullName>
    </submittedName>
</protein>
<evidence type="ECO:0000313" key="3">
    <source>
        <dbReference type="EMBL" id="GAA4318930.1"/>
    </source>
</evidence>
<gene>
    <name evidence="3" type="primary">porU</name>
    <name evidence="3" type="ORF">GCM10023184_03460</name>
</gene>
<name>A0ABP8G7M4_9BACT</name>
<keyword evidence="4" id="KW-1185">Reference proteome</keyword>
<reference evidence="4" key="1">
    <citation type="journal article" date="2019" name="Int. J. Syst. Evol. Microbiol.">
        <title>The Global Catalogue of Microorganisms (GCM) 10K type strain sequencing project: providing services to taxonomists for standard genome sequencing and annotation.</title>
        <authorList>
            <consortium name="The Broad Institute Genomics Platform"/>
            <consortium name="The Broad Institute Genome Sequencing Center for Infectious Disease"/>
            <person name="Wu L."/>
            <person name="Ma J."/>
        </authorList>
    </citation>
    <scope>NUCLEOTIDE SEQUENCE [LARGE SCALE GENOMIC DNA]</scope>
    <source>
        <strain evidence="4">JCM 17919</strain>
    </source>
</reference>
<dbReference type="InterPro" id="IPR026444">
    <property type="entry name" value="Secre_tail"/>
</dbReference>
<dbReference type="CDD" id="cd02258">
    <property type="entry name" value="Peptidase_C25_N"/>
    <property type="match status" value="1"/>
</dbReference>
<dbReference type="Gene3D" id="3.40.50.10390">
    <property type="entry name" value="Gingipain r, domain 1"/>
    <property type="match status" value="1"/>
</dbReference>
<dbReference type="SUPFAM" id="SSF52129">
    <property type="entry name" value="Caspase-like"/>
    <property type="match status" value="1"/>
</dbReference>